<protein>
    <submittedName>
        <fullName evidence="1">Uncharacterized protein</fullName>
    </submittedName>
</protein>
<dbReference type="Proteomes" id="UP000315783">
    <property type="component" value="Unassembled WGS sequence"/>
</dbReference>
<dbReference type="EMBL" id="SPUK01000001">
    <property type="protein sequence ID" value="TQW01299.1"/>
    <property type="molecule type" value="Genomic_DNA"/>
</dbReference>
<evidence type="ECO:0000313" key="1">
    <source>
        <dbReference type="EMBL" id="TQW01299.1"/>
    </source>
</evidence>
<gene>
    <name evidence="1" type="ORF">IF1G_01230</name>
</gene>
<accession>A0A545VHU2</accession>
<comment type="caution">
    <text evidence="1">The sequence shown here is derived from an EMBL/GenBank/DDBJ whole genome shotgun (WGS) entry which is preliminary data.</text>
</comment>
<sequence length="142" mass="16309">MSRLVKAGATNDGGCALYYVLNRYPHMYLTRRRAIIHPNNYGRNFCKPVGRQQANAAECFQKACDQTPFREFAALTTHAKRSQTRSPATLPARNAVLLRYFTSGCQARITSMVRIYKDADDTRYEWKPKKRFPESLVNGLDR</sequence>
<evidence type="ECO:0000313" key="2">
    <source>
        <dbReference type="Proteomes" id="UP000315783"/>
    </source>
</evidence>
<proteinExistence type="predicted"/>
<reference evidence="1 2" key="1">
    <citation type="journal article" date="2019" name="Appl. Microbiol. Biotechnol.">
        <title>Genome sequence of Isaria javanica and comparative genome analysis insights into family S53 peptidase evolution in fungal entomopathogens.</title>
        <authorList>
            <person name="Lin R."/>
            <person name="Zhang X."/>
            <person name="Xin B."/>
            <person name="Zou M."/>
            <person name="Gao Y."/>
            <person name="Qin F."/>
            <person name="Hu Q."/>
            <person name="Xie B."/>
            <person name="Cheng X."/>
        </authorList>
    </citation>
    <scope>NUCLEOTIDE SEQUENCE [LARGE SCALE GENOMIC DNA]</scope>
    <source>
        <strain evidence="1 2">IJ1G</strain>
    </source>
</reference>
<dbReference type="AlphaFoldDB" id="A0A545VHU2"/>
<keyword evidence="2" id="KW-1185">Reference proteome</keyword>
<name>A0A545VHU2_9HYPO</name>
<organism evidence="1 2">
    <name type="scientific">Cordyceps javanica</name>
    <dbReference type="NCBI Taxonomy" id="43265"/>
    <lineage>
        <taxon>Eukaryota</taxon>
        <taxon>Fungi</taxon>
        <taxon>Dikarya</taxon>
        <taxon>Ascomycota</taxon>
        <taxon>Pezizomycotina</taxon>
        <taxon>Sordariomycetes</taxon>
        <taxon>Hypocreomycetidae</taxon>
        <taxon>Hypocreales</taxon>
        <taxon>Cordycipitaceae</taxon>
        <taxon>Cordyceps</taxon>
    </lineage>
</organism>